<feature type="compositionally biased region" description="Pro residues" evidence="1">
    <location>
        <begin position="78"/>
        <end position="93"/>
    </location>
</feature>
<name>A0A9P6EIL1_9AGAR</name>
<reference evidence="2" key="1">
    <citation type="submission" date="2020-11" db="EMBL/GenBank/DDBJ databases">
        <authorList>
            <consortium name="DOE Joint Genome Institute"/>
            <person name="Ahrendt S."/>
            <person name="Riley R."/>
            <person name="Andreopoulos W."/>
            <person name="Labutti K."/>
            <person name="Pangilinan J."/>
            <person name="Ruiz-Duenas F.J."/>
            <person name="Barrasa J.M."/>
            <person name="Sanchez-Garcia M."/>
            <person name="Camarero S."/>
            <person name="Miyauchi S."/>
            <person name="Serrano A."/>
            <person name="Linde D."/>
            <person name="Babiker R."/>
            <person name="Drula E."/>
            <person name="Ayuso-Fernandez I."/>
            <person name="Pacheco R."/>
            <person name="Padilla G."/>
            <person name="Ferreira P."/>
            <person name="Barriuso J."/>
            <person name="Kellner H."/>
            <person name="Castanera R."/>
            <person name="Alfaro M."/>
            <person name="Ramirez L."/>
            <person name="Pisabarro A.G."/>
            <person name="Kuo A."/>
            <person name="Tritt A."/>
            <person name="Lipzen A."/>
            <person name="He G."/>
            <person name="Yan M."/>
            <person name="Ng V."/>
            <person name="Cullen D."/>
            <person name="Martin F."/>
            <person name="Rosso M.-N."/>
            <person name="Henrissat B."/>
            <person name="Hibbett D."/>
            <person name="Martinez A.T."/>
            <person name="Grigoriev I.V."/>
        </authorList>
    </citation>
    <scope>NUCLEOTIDE SEQUENCE</scope>
    <source>
        <strain evidence="2">CBS 506.95</strain>
    </source>
</reference>
<organism evidence="2 3">
    <name type="scientific">Crepidotus variabilis</name>
    <dbReference type="NCBI Taxonomy" id="179855"/>
    <lineage>
        <taxon>Eukaryota</taxon>
        <taxon>Fungi</taxon>
        <taxon>Dikarya</taxon>
        <taxon>Basidiomycota</taxon>
        <taxon>Agaricomycotina</taxon>
        <taxon>Agaricomycetes</taxon>
        <taxon>Agaricomycetidae</taxon>
        <taxon>Agaricales</taxon>
        <taxon>Agaricineae</taxon>
        <taxon>Crepidotaceae</taxon>
        <taxon>Crepidotus</taxon>
    </lineage>
</organism>
<dbReference type="AlphaFoldDB" id="A0A9P6EIL1"/>
<sequence length="288" mass="31603">MERALRLQAKPEGRTPEGRIHALNQLRRLVERGVSKPELRQILEQLRTLARSALPPSVVRPPPPAPRPVAAPYYNQHPPFPPQAHAPPPRPYSHPPPLSFNSIPQAVAVAPPQASVPALLPTNLESLMASLVKSGVLSVPGTSTPTSQVKGMNTREYRNFILSEPIASPSQRQISLGRDLVLWNYCMNGRHHSVNSVVYDLQIPSLEGHPGMLFRHIPRWIKGEAIAGASVRRVAYVALPIMRKGNALPNSSSLTSTRVDDAKRKEERHTQFVVIPLGSEAQSASCPI</sequence>
<comment type="caution">
    <text evidence="2">The sequence shown here is derived from an EMBL/GenBank/DDBJ whole genome shotgun (WGS) entry which is preliminary data.</text>
</comment>
<keyword evidence="3" id="KW-1185">Reference proteome</keyword>
<evidence type="ECO:0000313" key="3">
    <source>
        <dbReference type="Proteomes" id="UP000807306"/>
    </source>
</evidence>
<evidence type="ECO:0000256" key="1">
    <source>
        <dbReference type="SAM" id="MobiDB-lite"/>
    </source>
</evidence>
<dbReference type="OrthoDB" id="2129491at2759"/>
<feature type="region of interest" description="Disordered" evidence="1">
    <location>
        <begin position="54"/>
        <end position="93"/>
    </location>
</feature>
<evidence type="ECO:0000313" key="2">
    <source>
        <dbReference type="EMBL" id="KAF9529558.1"/>
    </source>
</evidence>
<dbReference type="Proteomes" id="UP000807306">
    <property type="component" value="Unassembled WGS sequence"/>
</dbReference>
<dbReference type="EMBL" id="MU157845">
    <property type="protein sequence ID" value="KAF9529558.1"/>
    <property type="molecule type" value="Genomic_DNA"/>
</dbReference>
<protein>
    <submittedName>
        <fullName evidence="2">Uncharacterized protein</fullName>
    </submittedName>
</protein>
<gene>
    <name evidence="2" type="ORF">CPB83DRAFT_905954</name>
</gene>
<feature type="compositionally biased region" description="Pro residues" evidence="1">
    <location>
        <begin position="58"/>
        <end position="69"/>
    </location>
</feature>
<proteinExistence type="predicted"/>
<accession>A0A9P6EIL1</accession>